<reference evidence="2 5" key="3">
    <citation type="journal article" date="2017" name="Nat. Microbiol.">
        <title>Natural product diversity associated with the nematode symbionts Photorhabdus and Xenorhabdus.</title>
        <authorList>
            <person name="Tobias N.J."/>
            <person name="Wolff H."/>
            <person name="Djahanschiri B."/>
            <person name="Grundmann F."/>
            <person name="Kronenwerth M."/>
            <person name="Shi Y.M."/>
            <person name="Simonyi S."/>
            <person name="Grun P."/>
            <person name="Shapiro-Ilan D."/>
            <person name="Pidot S.J."/>
            <person name="Stinear T.P."/>
            <person name="Ebersberger I."/>
            <person name="Bode H.B."/>
        </authorList>
    </citation>
    <scope>NUCLEOTIDE SEQUENCE [LARGE SCALE GENOMIC DNA]</scope>
    <source>
        <strain evidence="2 5">DSM 16336</strain>
    </source>
</reference>
<reference evidence="4" key="2">
    <citation type="submission" date="2016-12" db="EMBL/GenBank/DDBJ databases">
        <authorList>
            <person name="Gaudriault S."/>
        </authorList>
    </citation>
    <scope>NUCLEOTIDE SEQUENCE [LARGE SCALE GENOMIC DNA]</scope>
    <source>
        <strain evidence="4">HGB1681 (deposited as PTA-6826 in the American Type Culture Collection)</strain>
    </source>
</reference>
<evidence type="ECO:0000313" key="2">
    <source>
        <dbReference type="EMBL" id="PHM30348.1"/>
    </source>
</evidence>
<evidence type="ECO:0000256" key="1">
    <source>
        <dbReference type="SAM" id="Phobius"/>
    </source>
</evidence>
<feature type="transmembrane region" description="Helical" evidence="1">
    <location>
        <begin position="69"/>
        <end position="91"/>
    </location>
</feature>
<feature type="transmembrane region" description="Helical" evidence="1">
    <location>
        <begin position="172"/>
        <end position="194"/>
    </location>
</feature>
<accession>A0A1N6MX35</accession>
<dbReference type="Proteomes" id="UP000224871">
    <property type="component" value="Unassembled WGS sequence"/>
</dbReference>
<dbReference type="EMBL" id="NIBU01000056">
    <property type="protein sequence ID" value="PHM30348.1"/>
    <property type="molecule type" value="Genomic_DNA"/>
</dbReference>
<feature type="transmembrane region" description="Helical" evidence="1">
    <location>
        <begin position="129"/>
        <end position="151"/>
    </location>
</feature>
<name>A0A1N6MX35_9GAMM</name>
<gene>
    <name evidence="2" type="ORF">Xinn_03322</name>
    <name evidence="3" type="ORF">XIS1_210012</name>
</gene>
<feature type="transmembrane region" description="Helical" evidence="1">
    <location>
        <begin position="103"/>
        <end position="123"/>
    </location>
</feature>
<reference evidence="3" key="1">
    <citation type="submission" date="2016-12" db="EMBL/GenBank/DDBJ databases">
        <authorList>
            <person name="Song W.-J."/>
            <person name="Kurnit D.M."/>
        </authorList>
    </citation>
    <scope>NUCLEOTIDE SEQUENCE [LARGE SCALE GENOMIC DNA]</scope>
    <source>
        <strain evidence="3">HGB1681</strain>
    </source>
</reference>
<feature type="transmembrane region" description="Helical" evidence="1">
    <location>
        <begin position="206"/>
        <end position="228"/>
    </location>
</feature>
<protein>
    <submittedName>
        <fullName evidence="2 3">Membrane protein</fullName>
    </submittedName>
</protein>
<keyword evidence="1" id="KW-0472">Membrane</keyword>
<dbReference type="EMBL" id="FTLG01000124">
    <property type="protein sequence ID" value="SIP73428.1"/>
    <property type="molecule type" value="Genomic_DNA"/>
</dbReference>
<keyword evidence="5" id="KW-1185">Reference proteome</keyword>
<proteinExistence type="predicted"/>
<dbReference type="AlphaFoldDB" id="A0A1N6MX35"/>
<sequence>MEGILATLKSELVCSKANECLSQCGSTLFGNPDCNLSQFCLAIGNHRHYAIVLLVGSFKNQGTEMEEDMSILMIIKETPVWVWILFVVLVLRGIKALDDREMTVNRLFLLPIVFFIWAVYVVLHETVFQASALLALAVGILLGIGIGWKLWSTQPRLRQKPDSNLVIRAGTPLTLITILIIFCVKFILSATVAIHPVLTHSLSFNLLFGFASGLLDGVFWGGTLNLYVSYYKERQKIT</sequence>
<organism evidence="3 4">
    <name type="scientific">Xenorhabdus innexi</name>
    <dbReference type="NCBI Taxonomy" id="290109"/>
    <lineage>
        <taxon>Bacteria</taxon>
        <taxon>Pseudomonadati</taxon>
        <taxon>Pseudomonadota</taxon>
        <taxon>Gammaproteobacteria</taxon>
        <taxon>Enterobacterales</taxon>
        <taxon>Morganellaceae</taxon>
        <taxon>Xenorhabdus</taxon>
    </lineage>
</organism>
<evidence type="ECO:0000313" key="4">
    <source>
        <dbReference type="Proteomes" id="UP000196435"/>
    </source>
</evidence>
<dbReference type="Pfam" id="PF20327">
    <property type="entry name" value="DUF6622"/>
    <property type="match status" value="1"/>
</dbReference>
<keyword evidence="1" id="KW-0812">Transmembrane</keyword>
<keyword evidence="1" id="KW-1133">Transmembrane helix</keyword>
<dbReference type="InterPro" id="IPR046730">
    <property type="entry name" value="DUF6622"/>
</dbReference>
<evidence type="ECO:0000313" key="5">
    <source>
        <dbReference type="Proteomes" id="UP000224871"/>
    </source>
</evidence>
<evidence type="ECO:0000313" key="3">
    <source>
        <dbReference type="EMBL" id="SIP73428.1"/>
    </source>
</evidence>
<dbReference type="Proteomes" id="UP000196435">
    <property type="component" value="Unassembled WGS sequence"/>
</dbReference>